<dbReference type="EMBL" id="OX465086">
    <property type="protein sequence ID" value="CAI9263982.1"/>
    <property type="molecule type" value="Genomic_DNA"/>
</dbReference>
<name>A0AA35VMT5_LACSI</name>
<dbReference type="Proteomes" id="UP001177003">
    <property type="component" value="Chromosome 0"/>
</dbReference>
<evidence type="ECO:0000256" key="1">
    <source>
        <dbReference type="SAM" id="MobiDB-lite"/>
    </source>
</evidence>
<keyword evidence="4" id="KW-1185">Reference proteome</keyword>
<feature type="compositionally biased region" description="Basic and acidic residues" evidence="1">
    <location>
        <begin position="26"/>
        <end position="35"/>
    </location>
</feature>
<feature type="compositionally biased region" description="Polar residues" evidence="1">
    <location>
        <begin position="11"/>
        <end position="22"/>
    </location>
</feature>
<feature type="region of interest" description="Disordered" evidence="1">
    <location>
        <begin position="1"/>
        <end position="39"/>
    </location>
</feature>
<feature type="domain" description="Arabidopsis retrotransposon Orf1 C-terminal" evidence="2">
    <location>
        <begin position="47"/>
        <end position="215"/>
    </location>
</feature>
<sequence>MARDKTIHASHGSSREAQSSGPSKKMSTDHVDRDGNLTLTSAQSREFKSNLQKRAIRATKFYHQDSMDQLGLDNHLRQLFFHIGWHRFLDLSARTYKKPTIEFLSTYARNDIARVLTFKLQGRHHRLKYKKLNKIMGTYDIYNSDIYSHQWTQFKSLPNVEFWTQITSLPKFNPSRQKDPFIMHPCWRIAHRILSASIFARHEPGQINTVELYFLYCMSRHRWSLPDFATFFLDKCDSLRTKTTGDICIGGLITLIGLGMGLQFPASEYVPVDDPPLYLLDCITLMRMELILPHPNLLGHFSWLNHVKDPVYILPNPSLSIFTTNDPETWFLPQDFPDDDDAAVNDDMHVDPDNADSPFEAEDHYDLPIRQLPPPHPAQASGSHFQPSREHFQPQYDYHSHQQPNEPDPAHEFPLDIYSQLASLRLQGNRNTAAIHRIEEQQERTHTYMEDLWYHFRPEDSYPPRGPPPS</sequence>
<dbReference type="InterPro" id="IPR004312">
    <property type="entry name" value="ATHILA_Orf1_C"/>
</dbReference>
<evidence type="ECO:0000313" key="4">
    <source>
        <dbReference type="Proteomes" id="UP001177003"/>
    </source>
</evidence>
<evidence type="ECO:0000259" key="2">
    <source>
        <dbReference type="Pfam" id="PF03078"/>
    </source>
</evidence>
<gene>
    <name evidence="3" type="ORF">LSALG_LOCUS4651</name>
</gene>
<protein>
    <recommendedName>
        <fullName evidence="2">Arabidopsis retrotransposon Orf1 C-terminal domain-containing protein</fullName>
    </recommendedName>
</protein>
<reference evidence="3" key="1">
    <citation type="submission" date="2023-04" db="EMBL/GenBank/DDBJ databases">
        <authorList>
            <person name="Vijverberg K."/>
            <person name="Xiong W."/>
            <person name="Schranz E."/>
        </authorList>
    </citation>
    <scope>NUCLEOTIDE SEQUENCE</scope>
</reference>
<dbReference type="AlphaFoldDB" id="A0AA35VMT5"/>
<feature type="region of interest" description="Disordered" evidence="1">
    <location>
        <begin position="337"/>
        <end position="390"/>
    </location>
</feature>
<organism evidence="3 4">
    <name type="scientific">Lactuca saligna</name>
    <name type="common">Willowleaf lettuce</name>
    <dbReference type="NCBI Taxonomy" id="75948"/>
    <lineage>
        <taxon>Eukaryota</taxon>
        <taxon>Viridiplantae</taxon>
        <taxon>Streptophyta</taxon>
        <taxon>Embryophyta</taxon>
        <taxon>Tracheophyta</taxon>
        <taxon>Spermatophyta</taxon>
        <taxon>Magnoliopsida</taxon>
        <taxon>eudicotyledons</taxon>
        <taxon>Gunneridae</taxon>
        <taxon>Pentapetalae</taxon>
        <taxon>asterids</taxon>
        <taxon>campanulids</taxon>
        <taxon>Asterales</taxon>
        <taxon>Asteraceae</taxon>
        <taxon>Cichorioideae</taxon>
        <taxon>Cichorieae</taxon>
        <taxon>Lactucinae</taxon>
        <taxon>Lactuca</taxon>
    </lineage>
</organism>
<dbReference type="Pfam" id="PF03078">
    <property type="entry name" value="ATHILA"/>
    <property type="match status" value="1"/>
</dbReference>
<evidence type="ECO:0000313" key="3">
    <source>
        <dbReference type="EMBL" id="CAI9263982.1"/>
    </source>
</evidence>
<proteinExistence type="predicted"/>
<accession>A0AA35VMT5</accession>